<evidence type="ECO:0000256" key="2">
    <source>
        <dbReference type="ARBA" id="ARBA00022695"/>
    </source>
</evidence>
<evidence type="ECO:0000259" key="9">
    <source>
        <dbReference type="Pfam" id="PF17919"/>
    </source>
</evidence>
<keyword evidence="2" id="KW-0548">Nucleotidyltransferase</keyword>
<keyword evidence="4" id="KW-0255">Endonuclease</keyword>
<feature type="domain" description="Reverse transcriptase/retrotransposon-derived protein RNase H-like" evidence="9">
    <location>
        <begin position="64"/>
        <end position="96"/>
    </location>
</feature>
<keyword evidence="3" id="KW-0540">Nuclease</keyword>
<dbReference type="PANTHER" id="PTHR37984:SF5">
    <property type="entry name" value="PROTEIN NYNRIN-LIKE"/>
    <property type="match status" value="1"/>
</dbReference>
<name>A0A853F939_9GAMM</name>
<dbReference type="InterPro" id="IPR043128">
    <property type="entry name" value="Rev_trsase/Diguanyl_cyclase"/>
</dbReference>
<evidence type="ECO:0000256" key="4">
    <source>
        <dbReference type="ARBA" id="ARBA00022759"/>
    </source>
</evidence>
<accession>A0A853F939</accession>
<evidence type="ECO:0000256" key="3">
    <source>
        <dbReference type="ARBA" id="ARBA00022722"/>
    </source>
</evidence>
<dbReference type="InterPro" id="IPR041577">
    <property type="entry name" value="RT_RNaseH_2"/>
</dbReference>
<organism evidence="10 11">
    <name type="scientific">Candidatus Thiodubiliella endoseptemdiera</name>
    <dbReference type="NCBI Taxonomy" id="2738886"/>
    <lineage>
        <taxon>Bacteria</taxon>
        <taxon>Pseudomonadati</taxon>
        <taxon>Pseudomonadota</taxon>
        <taxon>Gammaproteobacteria</taxon>
        <taxon>Candidatus Pseudothioglobaceae</taxon>
        <taxon>Candidatus Thiodubiliella</taxon>
    </lineage>
</organism>
<keyword evidence="6" id="KW-0695">RNA-directed DNA polymerase</keyword>
<sequence length="148" mass="17050">MGHVISEAGIATDPEKKKILYGSTQRMSKLRVLVLGYYRKFIQNFSKLAKCLHKLTEKGRKFEWTNECQSAFEELKNRLVSSPILAHPDFSKKFILVARKELLAVVFFVKHFKHYLYGKQFIVRKIGIGGFSSKTEGQLERGLNTQLP</sequence>
<dbReference type="InterPro" id="IPR041373">
    <property type="entry name" value="RT_RNaseH"/>
</dbReference>
<dbReference type="SUPFAM" id="SSF56672">
    <property type="entry name" value="DNA/RNA polymerases"/>
    <property type="match status" value="1"/>
</dbReference>
<dbReference type="Proteomes" id="UP000568751">
    <property type="component" value="Unassembled WGS sequence"/>
</dbReference>
<proteinExistence type="predicted"/>
<comment type="caution">
    <text evidence="10">The sequence shown here is derived from an EMBL/GenBank/DDBJ whole genome shotgun (WGS) entry which is preliminary data.</text>
</comment>
<keyword evidence="1" id="KW-0808">Transferase</keyword>
<gene>
    <name evidence="10" type="ORF">H0A76_12815</name>
</gene>
<evidence type="ECO:0000256" key="6">
    <source>
        <dbReference type="ARBA" id="ARBA00022918"/>
    </source>
</evidence>
<dbReference type="AlphaFoldDB" id="A0A853F939"/>
<protein>
    <recommendedName>
        <fullName evidence="12">Reverse transcriptase/retrotransposon-derived protein RNase H-like domain-containing protein</fullName>
    </recommendedName>
</protein>
<dbReference type="FunFam" id="3.30.70.270:FF:000020">
    <property type="entry name" value="Transposon Tf2-6 polyprotein-like Protein"/>
    <property type="match status" value="1"/>
</dbReference>
<dbReference type="Pfam" id="PF17917">
    <property type="entry name" value="RT_RNaseH"/>
    <property type="match status" value="1"/>
</dbReference>
<dbReference type="PANTHER" id="PTHR37984">
    <property type="entry name" value="PROTEIN CBG26694"/>
    <property type="match status" value="1"/>
</dbReference>
<keyword evidence="5" id="KW-0378">Hydrolase</keyword>
<feature type="domain" description="Reverse transcriptase RNase H-like" evidence="8">
    <location>
        <begin position="97"/>
        <end position="124"/>
    </location>
</feature>
<evidence type="ECO:0000256" key="7">
    <source>
        <dbReference type="ARBA" id="ARBA00023268"/>
    </source>
</evidence>
<dbReference type="InterPro" id="IPR043502">
    <property type="entry name" value="DNA/RNA_pol_sf"/>
</dbReference>
<dbReference type="Gene3D" id="3.30.70.270">
    <property type="match status" value="1"/>
</dbReference>
<dbReference type="EMBL" id="JACCHT010000009">
    <property type="protein sequence ID" value="NYT28650.1"/>
    <property type="molecule type" value="Genomic_DNA"/>
</dbReference>
<evidence type="ECO:0000256" key="1">
    <source>
        <dbReference type="ARBA" id="ARBA00022679"/>
    </source>
</evidence>
<reference evidence="10 11" key="1">
    <citation type="submission" date="2020-05" db="EMBL/GenBank/DDBJ databases">
        <title>Horizontal transmission and recombination maintain forever young bacterial symbiont genomes.</title>
        <authorList>
            <person name="Russell S.L."/>
            <person name="Pepper-Tunick E."/>
            <person name="Svedberg J."/>
            <person name="Byrne A."/>
            <person name="Ruelas Castillo J."/>
            <person name="Vollmers C."/>
            <person name="Beinart R.A."/>
            <person name="Corbett-Detig R."/>
        </authorList>
    </citation>
    <scope>NUCLEOTIDE SEQUENCE [LARGE SCALE GENOMIC DNA]</scope>
    <source>
        <strain evidence="10">455</strain>
    </source>
</reference>
<evidence type="ECO:0000256" key="5">
    <source>
        <dbReference type="ARBA" id="ARBA00022801"/>
    </source>
</evidence>
<dbReference type="Pfam" id="PF17919">
    <property type="entry name" value="RT_RNaseH_2"/>
    <property type="match status" value="1"/>
</dbReference>
<dbReference type="GO" id="GO:0004519">
    <property type="term" value="F:endonuclease activity"/>
    <property type="evidence" value="ECO:0007669"/>
    <property type="project" value="UniProtKB-KW"/>
</dbReference>
<keyword evidence="7" id="KW-0511">Multifunctional enzyme</keyword>
<evidence type="ECO:0008006" key="12">
    <source>
        <dbReference type="Google" id="ProtNLM"/>
    </source>
</evidence>
<evidence type="ECO:0000313" key="10">
    <source>
        <dbReference type="EMBL" id="NYT28650.1"/>
    </source>
</evidence>
<dbReference type="InterPro" id="IPR050951">
    <property type="entry name" value="Retrovirus_Pol_polyprotein"/>
</dbReference>
<dbReference type="GO" id="GO:0016787">
    <property type="term" value="F:hydrolase activity"/>
    <property type="evidence" value="ECO:0007669"/>
    <property type="project" value="UniProtKB-KW"/>
</dbReference>
<dbReference type="GO" id="GO:0003964">
    <property type="term" value="F:RNA-directed DNA polymerase activity"/>
    <property type="evidence" value="ECO:0007669"/>
    <property type="project" value="UniProtKB-KW"/>
</dbReference>
<evidence type="ECO:0000313" key="11">
    <source>
        <dbReference type="Proteomes" id="UP000568751"/>
    </source>
</evidence>
<evidence type="ECO:0000259" key="8">
    <source>
        <dbReference type="Pfam" id="PF17917"/>
    </source>
</evidence>